<dbReference type="PANTHER" id="PTHR44196:SF1">
    <property type="entry name" value="DEHYDROGENASE_REDUCTASE SDR FAMILY MEMBER 7B"/>
    <property type="match status" value="1"/>
</dbReference>
<dbReference type="SUPFAM" id="SSF51735">
    <property type="entry name" value="NAD(P)-binding Rossmann-fold domains"/>
    <property type="match status" value="1"/>
</dbReference>
<gene>
    <name evidence="3" type="ORF">CEG14_11670</name>
</gene>
<reference evidence="3 4" key="1">
    <citation type="submission" date="2017-05" db="EMBL/GenBank/DDBJ databases">
        <title>Complete and WGS of Bordetella genogroups.</title>
        <authorList>
            <person name="Spilker T."/>
            <person name="LiPuma J."/>
        </authorList>
    </citation>
    <scope>NUCLEOTIDE SEQUENCE [LARGE SCALE GENOMIC DNA]</scope>
    <source>
        <strain evidence="3 4">AU17610</strain>
    </source>
</reference>
<dbReference type="GO" id="GO:0016020">
    <property type="term" value="C:membrane"/>
    <property type="evidence" value="ECO:0007669"/>
    <property type="project" value="TreeGrafter"/>
</dbReference>
<dbReference type="OrthoDB" id="9797538at2"/>
<evidence type="ECO:0000256" key="2">
    <source>
        <dbReference type="ARBA" id="ARBA00023002"/>
    </source>
</evidence>
<dbReference type="PANTHER" id="PTHR44196">
    <property type="entry name" value="DEHYDROGENASE/REDUCTASE SDR FAMILY MEMBER 7B"/>
    <property type="match status" value="1"/>
</dbReference>
<evidence type="ECO:0000313" key="4">
    <source>
        <dbReference type="Proteomes" id="UP000217005"/>
    </source>
</evidence>
<comment type="similarity">
    <text evidence="1">Belongs to the short-chain dehydrogenases/reductases (SDR) family.</text>
</comment>
<dbReference type="PRINTS" id="PR00081">
    <property type="entry name" value="GDHRDH"/>
</dbReference>
<dbReference type="AlphaFoldDB" id="A0A261SH76"/>
<proteinExistence type="inferred from homology"/>
<dbReference type="RefSeq" id="WP_094826522.1">
    <property type="nucleotide sequence ID" value="NZ_NEVL01000003.1"/>
</dbReference>
<dbReference type="Pfam" id="PF00106">
    <property type="entry name" value="adh_short"/>
    <property type="match status" value="1"/>
</dbReference>
<dbReference type="InterPro" id="IPR020904">
    <property type="entry name" value="Sc_DH/Rdtase_CS"/>
</dbReference>
<dbReference type="InterPro" id="IPR036291">
    <property type="entry name" value="NAD(P)-bd_dom_sf"/>
</dbReference>
<dbReference type="Proteomes" id="UP000217005">
    <property type="component" value="Unassembled WGS sequence"/>
</dbReference>
<protein>
    <submittedName>
        <fullName evidence="3">Short-chain dehydrogenase</fullName>
    </submittedName>
</protein>
<evidence type="ECO:0000256" key="1">
    <source>
        <dbReference type="ARBA" id="ARBA00006484"/>
    </source>
</evidence>
<evidence type="ECO:0000313" key="3">
    <source>
        <dbReference type="EMBL" id="OZI35713.1"/>
    </source>
</evidence>
<sequence length="255" mass="27180">MKRPGSVLITGATGGIGAALALAYAAPSTTLILQGRREDRLADIAAQCQARGARVLTRVLDVRDIEAVDQWLAEVCAAGVPDLAIVNAGVNIHARADGQGEDVAEARMLIDVNVRAAMATVQGVLPHMRARRRGQVALISSLAAWRGLPETPSYSASKAALKAYGEAMRDAMAPFGVQFNVIMPGYVASPMCDAMPGPKPFLWQPARAAARIRRGLAANRARISFPFPLNFGCWLLAGIHPAVSGFILRRLGYRE</sequence>
<dbReference type="InterPro" id="IPR002347">
    <property type="entry name" value="SDR_fam"/>
</dbReference>
<dbReference type="GO" id="GO:0016491">
    <property type="term" value="F:oxidoreductase activity"/>
    <property type="evidence" value="ECO:0007669"/>
    <property type="project" value="UniProtKB-KW"/>
</dbReference>
<organism evidence="3 4">
    <name type="scientific">Bordetella genomosp. 1</name>
    <dbReference type="NCBI Taxonomy" id="1395607"/>
    <lineage>
        <taxon>Bacteria</taxon>
        <taxon>Pseudomonadati</taxon>
        <taxon>Pseudomonadota</taxon>
        <taxon>Betaproteobacteria</taxon>
        <taxon>Burkholderiales</taxon>
        <taxon>Alcaligenaceae</taxon>
        <taxon>Bordetella</taxon>
    </lineage>
</organism>
<dbReference type="Gene3D" id="3.40.50.720">
    <property type="entry name" value="NAD(P)-binding Rossmann-like Domain"/>
    <property type="match status" value="1"/>
</dbReference>
<name>A0A261SH76_9BORD</name>
<comment type="caution">
    <text evidence="3">The sequence shown here is derived from an EMBL/GenBank/DDBJ whole genome shotgun (WGS) entry which is preliminary data.</text>
</comment>
<accession>A0A261SH76</accession>
<keyword evidence="2" id="KW-0560">Oxidoreductase</keyword>
<dbReference type="EMBL" id="NEVL01000003">
    <property type="protein sequence ID" value="OZI35713.1"/>
    <property type="molecule type" value="Genomic_DNA"/>
</dbReference>
<dbReference type="PROSITE" id="PS00061">
    <property type="entry name" value="ADH_SHORT"/>
    <property type="match status" value="1"/>
</dbReference>